<evidence type="ECO:0000313" key="3">
    <source>
        <dbReference type="Proteomes" id="UP001497472"/>
    </source>
</evidence>
<keyword evidence="1" id="KW-0812">Transmembrane</keyword>
<feature type="transmembrane region" description="Helical" evidence="1">
    <location>
        <begin position="40"/>
        <end position="65"/>
    </location>
</feature>
<proteinExistence type="predicted"/>
<evidence type="ECO:0000256" key="1">
    <source>
        <dbReference type="SAM" id="Phobius"/>
    </source>
</evidence>
<protein>
    <submittedName>
        <fullName evidence="2">Uncharacterized protein</fullName>
    </submittedName>
</protein>
<name>A0AAV1IVA8_9NEOP</name>
<reference evidence="2 3" key="1">
    <citation type="submission" date="2023-11" db="EMBL/GenBank/DDBJ databases">
        <authorList>
            <person name="Okamura Y."/>
        </authorList>
    </citation>
    <scope>NUCLEOTIDE SEQUENCE [LARGE SCALE GENOMIC DNA]</scope>
</reference>
<sequence length="111" mass="12775">MSYSKTRNNCPCKSIPDRHAPTSVCNRPGSDAMELGIKEYIYIALTTCLSTLACLASSCAIYMWFGAPKIRKILKNAKAKRWRILHKATPHFVQPLYWIAYYLMRTLIREC</sequence>
<keyword evidence="3" id="KW-1185">Reference proteome</keyword>
<keyword evidence="1" id="KW-0472">Membrane</keyword>
<accession>A0AAV1IVA8</accession>
<gene>
    <name evidence="2" type="ORF">LNINA_LOCUS881</name>
</gene>
<dbReference type="AlphaFoldDB" id="A0AAV1IVA8"/>
<keyword evidence="1" id="KW-1133">Transmembrane helix</keyword>
<dbReference type="Proteomes" id="UP001497472">
    <property type="component" value="Unassembled WGS sequence"/>
</dbReference>
<organism evidence="2 3">
    <name type="scientific">Leptosia nina</name>
    <dbReference type="NCBI Taxonomy" id="320188"/>
    <lineage>
        <taxon>Eukaryota</taxon>
        <taxon>Metazoa</taxon>
        <taxon>Ecdysozoa</taxon>
        <taxon>Arthropoda</taxon>
        <taxon>Hexapoda</taxon>
        <taxon>Insecta</taxon>
        <taxon>Pterygota</taxon>
        <taxon>Neoptera</taxon>
        <taxon>Endopterygota</taxon>
        <taxon>Lepidoptera</taxon>
        <taxon>Glossata</taxon>
        <taxon>Ditrysia</taxon>
        <taxon>Papilionoidea</taxon>
        <taxon>Pieridae</taxon>
        <taxon>Pierinae</taxon>
        <taxon>Leptosia</taxon>
    </lineage>
</organism>
<comment type="caution">
    <text evidence="2">The sequence shown here is derived from an EMBL/GenBank/DDBJ whole genome shotgun (WGS) entry which is preliminary data.</text>
</comment>
<dbReference type="EMBL" id="CAVLEF010000001">
    <property type="protein sequence ID" value="CAK1540860.1"/>
    <property type="molecule type" value="Genomic_DNA"/>
</dbReference>
<evidence type="ECO:0000313" key="2">
    <source>
        <dbReference type="EMBL" id="CAK1540860.1"/>
    </source>
</evidence>